<comment type="catalytic activity">
    <reaction evidence="10">
        <text>L-homoserine + NADP(+) = L-aspartate 4-semialdehyde + NADPH + H(+)</text>
        <dbReference type="Rhea" id="RHEA:15761"/>
        <dbReference type="ChEBI" id="CHEBI:15378"/>
        <dbReference type="ChEBI" id="CHEBI:57476"/>
        <dbReference type="ChEBI" id="CHEBI:57783"/>
        <dbReference type="ChEBI" id="CHEBI:58349"/>
        <dbReference type="ChEBI" id="CHEBI:537519"/>
        <dbReference type="EC" id="1.1.1.3"/>
    </reaction>
</comment>
<name>A0ABU4W9C6_9FUSO</name>
<dbReference type="SUPFAM" id="SSF51735">
    <property type="entry name" value="NAD(P)-binding Rossmann-fold domains"/>
    <property type="match status" value="1"/>
</dbReference>
<keyword evidence="9 10" id="KW-0486">Methionine biosynthesis</keyword>
<dbReference type="InterPro" id="IPR005106">
    <property type="entry name" value="Asp/hSer_DH_NAD-bd"/>
</dbReference>
<reference evidence="15" key="1">
    <citation type="submission" date="2023-07" db="EMBL/GenBank/DDBJ databases">
        <authorList>
            <person name="Colorado M.A."/>
            <person name="Villamil L.M."/>
            <person name="Melo J.F."/>
            <person name="Rodriguez J.A."/>
            <person name="Ruiz R.Y."/>
        </authorList>
    </citation>
    <scope>NUCLEOTIDE SEQUENCE [LARGE SCALE GENOMIC DNA]</scope>
    <source>
        <strain evidence="15">C33</strain>
    </source>
</reference>
<evidence type="ECO:0000256" key="1">
    <source>
        <dbReference type="ARBA" id="ARBA00005056"/>
    </source>
</evidence>
<evidence type="ECO:0000256" key="3">
    <source>
        <dbReference type="ARBA" id="ARBA00006753"/>
    </source>
</evidence>
<dbReference type="InterPro" id="IPR036291">
    <property type="entry name" value="NAD(P)-bd_dom_sf"/>
</dbReference>
<dbReference type="SUPFAM" id="SSF55347">
    <property type="entry name" value="Glyceraldehyde-3-phosphate dehydrogenase-like, C-terminal domain"/>
    <property type="match status" value="1"/>
</dbReference>
<evidence type="ECO:0000259" key="13">
    <source>
        <dbReference type="Pfam" id="PF03447"/>
    </source>
</evidence>
<evidence type="ECO:0000259" key="12">
    <source>
        <dbReference type="Pfam" id="PF00742"/>
    </source>
</evidence>
<keyword evidence="8 10" id="KW-0560">Oxidoreductase</keyword>
<dbReference type="GO" id="GO:0004412">
    <property type="term" value="F:homoserine dehydrogenase activity"/>
    <property type="evidence" value="ECO:0007669"/>
    <property type="project" value="UniProtKB-EC"/>
</dbReference>
<comment type="caution">
    <text evidence="14">The sequence shown here is derived from an EMBL/GenBank/DDBJ whole genome shotgun (WGS) entry which is preliminary data.</text>
</comment>
<evidence type="ECO:0000256" key="10">
    <source>
        <dbReference type="RuleBase" id="RU000579"/>
    </source>
</evidence>
<sequence>MKIAIIGIGTVGTGVLELLNQEKNNIENRIGESIEVSWICDLKDTLKIESNLKFTKNYKEILNDNSVETIIELIGGNTTAFEIAKETLKSGKNLITANKHLLATKGIEIFEIAKKHNVKIFFEAAVAGGTPALSSIYEGTFSGGIKTITGILNGTSNYILNKMEEGSDYDSALKLAQEAGYAELDPTFDVKGIDTAHKISLLSYLVWGKLIDFKKINIKGIDKITKKDIEFAKNSGKRFKLIGEAKKINNQIIINVEPRLIEKNDQLYNVNDVYNGIKSYGIHLGETFFYGKGAGALPTATAIIGDLYKIKNSNAWY</sequence>
<evidence type="ECO:0000256" key="11">
    <source>
        <dbReference type="RuleBase" id="RU004171"/>
    </source>
</evidence>
<protein>
    <recommendedName>
        <fullName evidence="5 10">Homoserine dehydrogenase</fullName>
        <ecNumber evidence="4 10">1.1.1.3</ecNumber>
    </recommendedName>
</protein>
<keyword evidence="10" id="KW-0521">NADP</keyword>
<dbReference type="InterPro" id="IPR022697">
    <property type="entry name" value="HDH_short"/>
</dbReference>
<keyword evidence="15" id="KW-1185">Reference proteome</keyword>
<evidence type="ECO:0000313" key="14">
    <source>
        <dbReference type="EMBL" id="MDX8336135.1"/>
    </source>
</evidence>
<dbReference type="NCBIfam" id="NF004976">
    <property type="entry name" value="PRK06349.1"/>
    <property type="match status" value="1"/>
</dbReference>
<keyword evidence="7 10" id="KW-0791">Threonine biosynthesis</keyword>
<dbReference type="InterPro" id="IPR019811">
    <property type="entry name" value="HDH_CS"/>
</dbReference>
<feature type="domain" description="Aspartate/homoserine dehydrogenase NAD-binding" evidence="13">
    <location>
        <begin position="7"/>
        <end position="123"/>
    </location>
</feature>
<evidence type="ECO:0000256" key="4">
    <source>
        <dbReference type="ARBA" id="ARBA00013213"/>
    </source>
</evidence>
<dbReference type="Gene3D" id="3.40.50.720">
    <property type="entry name" value="NAD(P)-binding Rossmann-like Domain"/>
    <property type="match status" value="1"/>
</dbReference>
<dbReference type="EC" id="1.1.1.3" evidence="4 10"/>
<dbReference type="PIRSF" id="PIRSF036497">
    <property type="entry name" value="HDH_short"/>
    <property type="match status" value="1"/>
</dbReference>
<feature type="domain" description="Homoserine dehydrogenase catalytic" evidence="12">
    <location>
        <begin position="131"/>
        <end position="307"/>
    </location>
</feature>
<evidence type="ECO:0000256" key="5">
    <source>
        <dbReference type="ARBA" id="ARBA00013376"/>
    </source>
</evidence>
<accession>A0ABU4W9C6</accession>
<organism evidence="14 15">
    <name type="scientific">Candidatus Cetobacterium colombiensis</name>
    <dbReference type="NCBI Taxonomy" id="3073100"/>
    <lineage>
        <taxon>Bacteria</taxon>
        <taxon>Fusobacteriati</taxon>
        <taxon>Fusobacteriota</taxon>
        <taxon>Fusobacteriia</taxon>
        <taxon>Fusobacteriales</taxon>
        <taxon>Fusobacteriaceae</taxon>
        <taxon>Cetobacterium</taxon>
    </lineage>
</organism>
<evidence type="ECO:0000256" key="8">
    <source>
        <dbReference type="ARBA" id="ARBA00023002"/>
    </source>
</evidence>
<gene>
    <name evidence="14" type="ORF">RFV38_06465</name>
</gene>
<dbReference type="InterPro" id="IPR001342">
    <property type="entry name" value="HDH_cat"/>
</dbReference>
<comment type="pathway">
    <text evidence="1 10">Amino-acid biosynthesis; L-threonine biosynthesis; L-threonine from L-aspartate: step 3/5.</text>
</comment>
<dbReference type="EMBL" id="JAVIKH010000007">
    <property type="protein sequence ID" value="MDX8336135.1"/>
    <property type="molecule type" value="Genomic_DNA"/>
</dbReference>
<dbReference type="Pfam" id="PF03447">
    <property type="entry name" value="NAD_binding_3"/>
    <property type="match status" value="1"/>
</dbReference>
<comment type="pathway">
    <text evidence="2 10">Amino-acid biosynthesis; L-methionine biosynthesis via de novo pathway; L-homoserine from L-aspartate: step 3/3.</text>
</comment>
<dbReference type="RefSeq" id="WP_320313539.1">
    <property type="nucleotide sequence ID" value="NZ_JAVIKH010000007.1"/>
</dbReference>
<dbReference type="Pfam" id="PF00742">
    <property type="entry name" value="Homoserine_dh"/>
    <property type="match status" value="1"/>
</dbReference>
<keyword evidence="6 10" id="KW-0028">Amino-acid biosynthesis</keyword>
<dbReference type="PANTHER" id="PTHR43331:SF1">
    <property type="entry name" value="HOMOSERINE DEHYDROGENASE"/>
    <property type="match status" value="1"/>
</dbReference>
<proteinExistence type="inferred from homology"/>
<dbReference type="PANTHER" id="PTHR43331">
    <property type="entry name" value="HOMOSERINE DEHYDROGENASE"/>
    <property type="match status" value="1"/>
</dbReference>
<dbReference type="Gene3D" id="3.30.360.10">
    <property type="entry name" value="Dihydrodipicolinate Reductase, domain 2"/>
    <property type="match status" value="1"/>
</dbReference>
<dbReference type="Proteomes" id="UP001279681">
    <property type="component" value="Unassembled WGS sequence"/>
</dbReference>
<dbReference type="PROSITE" id="PS01042">
    <property type="entry name" value="HOMOSER_DHGENASE"/>
    <property type="match status" value="1"/>
</dbReference>
<evidence type="ECO:0000256" key="2">
    <source>
        <dbReference type="ARBA" id="ARBA00005062"/>
    </source>
</evidence>
<evidence type="ECO:0000313" key="15">
    <source>
        <dbReference type="Proteomes" id="UP001279681"/>
    </source>
</evidence>
<evidence type="ECO:0000256" key="6">
    <source>
        <dbReference type="ARBA" id="ARBA00022605"/>
    </source>
</evidence>
<evidence type="ECO:0000256" key="7">
    <source>
        <dbReference type="ARBA" id="ARBA00022697"/>
    </source>
</evidence>
<comment type="similarity">
    <text evidence="3 11">Belongs to the homoserine dehydrogenase family.</text>
</comment>
<evidence type="ECO:0000256" key="9">
    <source>
        <dbReference type="ARBA" id="ARBA00023167"/>
    </source>
</evidence>